<keyword evidence="7" id="KW-0460">Magnesium</keyword>
<evidence type="ECO:0000256" key="1">
    <source>
        <dbReference type="ARBA" id="ARBA00001936"/>
    </source>
</evidence>
<evidence type="ECO:0000256" key="6">
    <source>
        <dbReference type="ARBA" id="ARBA00022723"/>
    </source>
</evidence>
<dbReference type="SUPFAM" id="SSF81301">
    <property type="entry name" value="Nucleotidyltransferase"/>
    <property type="match status" value="1"/>
</dbReference>
<evidence type="ECO:0000256" key="4">
    <source>
        <dbReference type="ARBA" id="ARBA00022490"/>
    </source>
</evidence>
<dbReference type="GO" id="GO:1990817">
    <property type="term" value="F:poly(A) RNA polymerase activity"/>
    <property type="evidence" value="ECO:0007669"/>
    <property type="project" value="TreeGrafter"/>
</dbReference>
<name>A0A6P8YQ91_THRPL</name>
<comment type="similarity">
    <text evidence="8">Belongs to the DNA polymerase type-B-like family. GLD2 subfamily.</text>
</comment>
<evidence type="ECO:0000313" key="12">
    <source>
        <dbReference type="Proteomes" id="UP000515158"/>
    </source>
</evidence>
<dbReference type="Pfam" id="PF03828">
    <property type="entry name" value="PAP_assoc"/>
    <property type="match status" value="1"/>
</dbReference>
<evidence type="ECO:0000256" key="2">
    <source>
        <dbReference type="ARBA" id="ARBA00001946"/>
    </source>
</evidence>
<dbReference type="RefSeq" id="XP_034242153.1">
    <property type="nucleotide sequence ID" value="XM_034386262.1"/>
</dbReference>
<dbReference type="Pfam" id="PF22600">
    <property type="entry name" value="MTPAP-like_central"/>
    <property type="match status" value="1"/>
</dbReference>
<feature type="compositionally biased region" description="Pro residues" evidence="9">
    <location>
        <begin position="750"/>
        <end position="759"/>
    </location>
</feature>
<dbReference type="GO" id="GO:0005737">
    <property type="term" value="C:cytoplasm"/>
    <property type="evidence" value="ECO:0007669"/>
    <property type="project" value="UniProtKB-SubCell"/>
</dbReference>
<feature type="region of interest" description="Disordered" evidence="9">
    <location>
        <begin position="57"/>
        <end position="200"/>
    </location>
</feature>
<evidence type="ECO:0000256" key="8">
    <source>
        <dbReference type="ARBA" id="ARBA00038491"/>
    </source>
</evidence>
<feature type="compositionally biased region" description="Basic residues" evidence="9">
    <location>
        <begin position="229"/>
        <end position="244"/>
    </location>
</feature>
<dbReference type="Gene3D" id="1.10.1410.10">
    <property type="match status" value="1"/>
</dbReference>
<dbReference type="AlphaFoldDB" id="A0A6P8YQ91"/>
<sequence>MYHAPMYPHMVVQVGQQGHFHPLLDASHRQNRGPSNLPHPMSHYEQGLFGVENIRSSQNYNGRNSGNSNLNNCPVTGSTGNNMASNGPWRIPINVMGPPPMQRQINNGSMKKGYWAKSSHRSSSHEGPPRGSHTEAYSSDSGFSSRSPTPSSQQVSPSSCKSSSSSSNDEDTTSAGGEPAPKPSRFKGQTPGGDGNKRPECYPNFYQPYFPPGGEFMGQLGVHQNCSPHFHHAHPHHHHGHRNQVQHEPNIPSFHQHTQHIPVHPQPQRRCESLTNLSQQGAPNTQGKRRYQSSRHSPPANFRNSNRGRRVPSGTMVHSTSGFSAPDRFLQRSHLMYITNKPTDLLAGNEWDEVSAAVWDKFVQNQQTEDVYRNKMDLWKKLFYHIKGFYPRYGLFLVGSTISGFGSNQSDMDMCLLVRHTEMDQRIEAVGHLERVLKCLRQCSFIKDADLIQAKVPILKFRDAEHNLEVDLNCNNAVGIRNTHMLFCYAQMDWRVRPLVLVVKLWATAKGINDAKNMTISSYSLVLMVINFLQCGTSPPVLPCLHKLHPSKFQPHTDLHFIDLHEELRPVKSENQQTLGELLSAFLEYYAQFDYTKDAISVRTGSLLSIEECRHARSFKNDPHQWKYLCIEEPFDLTNTAHSVYDPEAFEKIRSVFRSSYEALKEVQNLDVIFSLPESKETETSQEPPQKPTQLPSQVPLQELPHMPPQELPLEIPQELPLEIPQELPQEVPKELPQEVPKELPLEPSQEPPQEPPQDSPRVSSQESSQEPSD</sequence>
<protein>
    <submittedName>
        <fullName evidence="13 14">Poly(A) RNA polymerase gld-2 homolog B-like</fullName>
    </submittedName>
</protein>
<evidence type="ECO:0000256" key="3">
    <source>
        <dbReference type="ARBA" id="ARBA00004496"/>
    </source>
</evidence>
<dbReference type="GeneID" id="117645816"/>
<keyword evidence="12" id="KW-1185">Reference proteome</keyword>
<feature type="compositionally biased region" description="Polar residues" evidence="9">
    <location>
        <begin position="273"/>
        <end position="286"/>
    </location>
</feature>
<dbReference type="GO" id="GO:0031123">
    <property type="term" value="P:RNA 3'-end processing"/>
    <property type="evidence" value="ECO:0007669"/>
    <property type="project" value="TreeGrafter"/>
</dbReference>
<comment type="cofactor">
    <cofactor evidence="2">
        <name>Mg(2+)</name>
        <dbReference type="ChEBI" id="CHEBI:18420"/>
    </cofactor>
</comment>
<feature type="region of interest" description="Disordered" evidence="9">
    <location>
        <begin position="228"/>
        <end position="322"/>
    </location>
</feature>
<dbReference type="InterPro" id="IPR002058">
    <property type="entry name" value="PAP_assoc"/>
</dbReference>
<dbReference type="PANTHER" id="PTHR12271:SF40">
    <property type="entry name" value="POLY(A) RNA POLYMERASE GLD2"/>
    <property type="match status" value="1"/>
</dbReference>
<feature type="compositionally biased region" description="Low complexity" evidence="9">
    <location>
        <begin position="138"/>
        <end position="167"/>
    </location>
</feature>
<dbReference type="RefSeq" id="XP_034242154.1">
    <property type="nucleotide sequence ID" value="XM_034386263.1"/>
</dbReference>
<keyword evidence="4" id="KW-0963">Cytoplasm</keyword>
<evidence type="ECO:0000256" key="5">
    <source>
        <dbReference type="ARBA" id="ARBA00022679"/>
    </source>
</evidence>
<evidence type="ECO:0000256" key="7">
    <source>
        <dbReference type="ARBA" id="ARBA00022842"/>
    </source>
</evidence>
<proteinExistence type="inferred from homology"/>
<dbReference type="InterPro" id="IPR043519">
    <property type="entry name" value="NT_sf"/>
</dbReference>
<dbReference type="InterPro" id="IPR054708">
    <property type="entry name" value="MTPAP-like_central"/>
</dbReference>
<evidence type="ECO:0000313" key="14">
    <source>
        <dbReference type="RefSeq" id="XP_034242154.1"/>
    </source>
</evidence>
<feature type="compositionally biased region" description="Basic and acidic residues" evidence="9">
    <location>
        <begin position="732"/>
        <end position="745"/>
    </location>
</feature>
<dbReference type="Gene3D" id="3.30.460.10">
    <property type="entry name" value="Beta Polymerase, domain 2"/>
    <property type="match status" value="1"/>
</dbReference>
<keyword evidence="5" id="KW-0808">Transferase</keyword>
<feature type="domain" description="Poly(A) RNA polymerase mitochondrial-like central palm" evidence="11">
    <location>
        <begin position="355"/>
        <end position="491"/>
    </location>
</feature>
<reference evidence="13 14" key="1">
    <citation type="submission" date="2025-04" db="UniProtKB">
        <authorList>
            <consortium name="RefSeq"/>
        </authorList>
    </citation>
    <scope>IDENTIFICATION</scope>
    <source>
        <tissue evidence="13 14">Total insect</tissue>
    </source>
</reference>
<comment type="cofactor">
    <cofactor evidence="1">
        <name>Mn(2+)</name>
        <dbReference type="ChEBI" id="CHEBI:29035"/>
    </cofactor>
</comment>
<feature type="compositionally biased region" description="Low complexity" evidence="9">
    <location>
        <begin position="712"/>
        <end position="731"/>
    </location>
</feature>
<feature type="region of interest" description="Disordered" evidence="9">
    <location>
        <begin position="679"/>
        <end position="774"/>
    </location>
</feature>
<feature type="domain" description="PAP-associated" evidence="10">
    <location>
        <begin position="578"/>
        <end position="639"/>
    </location>
</feature>
<feature type="compositionally biased region" description="Low complexity" evidence="9">
    <location>
        <begin position="57"/>
        <end position="72"/>
    </location>
</feature>
<dbReference type="Proteomes" id="UP000515158">
    <property type="component" value="Unplaced"/>
</dbReference>
<keyword evidence="6" id="KW-0479">Metal-binding</keyword>
<feature type="compositionally biased region" description="Polar residues" evidence="9">
    <location>
        <begin position="73"/>
        <end position="85"/>
    </location>
</feature>
<gene>
    <name evidence="13 14" type="primary">LOC117645816</name>
</gene>
<dbReference type="PANTHER" id="PTHR12271">
    <property type="entry name" value="POLY A POLYMERASE CID PAP -RELATED"/>
    <property type="match status" value="1"/>
</dbReference>
<organism evidence="13">
    <name type="scientific">Thrips palmi</name>
    <name type="common">Melon thrips</name>
    <dbReference type="NCBI Taxonomy" id="161013"/>
    <lineage>
        <taxon>Eukaryota</taxon>
        <taxon>Metazoa</taxon>
        <taxon>Ecdysozoa</taxon>
        <taxon>Arthropoda</taxon>
        <taxon>Hexapoda</taxon>
        <taxon>Insecta</taxon>
        <taxon>Pterygota</taxon>
        <taxon>Neoptera</taxon>
        <taxon>Paraneoptera</taxon>
        <taxon>Thysanoptera</taxon>
        <taxon>Terebrantia</taxon>
        <taxon>Thripoidea</taxon>
        <taxon>Thripidae</taxon>
        <taxon>Thrips</taxon>
    </lineage>
</organism>
<dbReference type="OrthoDB" id="2274644at2759"/>
<dbReference type="KEGG" id="tpal:117645816"/>
<evidence type="ECO:0000313" key="13">
    <source>
        <dbReference type="RefSeq" id="XP_034242153.1"/>
    </source>
</evidence>
<feature type="compositionally biased region" description="Polar residues" evidence="9">
    <location>
        <begin position="685"/>
        <end position="700"/>
    </location>
</feature>
<dbReference type="GO" id="GO:0046872">
    <property type="term" value="F:metal ion binding"/>
    <property type="evidence" value="ECO:0007669"/>
    <property type="project" value="UniProtKB-KW"/>
</dbReference>
<feature type="compositionally biased region" description="Polar residues" evidence="9">
    <location>
        <begin position="762"/>
        <end position="774"/>
    </location>
</feature>
<evidence type="ECO:0000259" key="11">
    <source>
        <dbReference type="Pfam" id="PF22600"/>
    </source>
</evidence>
<dbReference type="SUPFAM" id="SSF81631">
    <property type="entry name" value="PAP/OAS1 substrate-binding domain"/>
    <property type="match status" value="1"/>
</dbReference>
<evidence type="ECO:0000256" key="9">
    <source>
        <dbReference type="SAM" id="MobiDB-lite"/>
    </source>
</evidence>
<accession>A0A6P8YQ91</accession>
<evidence type="ECO:0000259" key="10">
    <source>
        <dbReference type="Pfam" id="PF03828"/>
    </source>
</evidence>
<comment type="subcellular location">
    <subcellularLocation>
        <location evidence="3">Cytoplasm</location>
    </subcellularLocation>
</comment>
<dbReference type="CDD" id="cd05402">
    <property type="entry name" value="NT_PAP_TUTase"/>
    <property type="match status" value="1"/>
</dbReference>